<dbReference type="InterPro" id="IPR045056">
    <property type="entry name" value="Nop56/Nop58"/>
</dbReference>
<dbReference type="AlphaFoldDB" id="A0A0D9YSR3"/>
<dbReference type="PANTHER" id="PTHR10894">
    <property type="entry name" value="NUCLEOLAR PROTEIN 5 NUCLEOLAR PROTEIN NOP5 NOP58"/>
    <property type="match status" value="1"/>
</dbReference>
<reference evidence="2" key="2">
    <citation type="submission" date="2018-05" db="EMBL/GenBank/DDBJ databases">
        <title>OgluRS3 (Oryza glumaepatula Reference Sequence Version 3).</title>
        <authorList>
            <person name="Zhang J."/>
            <person name="Kudrna D."/>
            <person name="Lee S."/>
            <person name="Talag J."/>
            <person name="Welchert J."/>
            <person name="Wing R.A."/>
        </authorList>
    </citation>
    <scope>NUCLEOTIDE SEQUENCE [LARGE SCALE GENOMIC DNA]</scope>
</reference>
<evidence type="ECO:0000256" key="1">
    <source>
        <dbReference type="SAM" id="MobiDB-lite"/>
    </source>
</evidence>
<protein>
    <submittedName>
        <fullName evidence="2">Uncharacterized protein</fullName>
    </submittedName>
</protein>
<evidence type="ECO:0000313" key="3">
    <source>
        <dbReference type="Proteomes" id="UP000026961"/>
    </source>
</evidence>
<reference evidence="2" key="1">
    <citation type="submission" date="2015-04" db="UniProtKB">
        <authorList>
            <consortium name="EnsemblPlants"/>
        </authorList>
    </citation>
    <scope>IDENTIFICATION</scope>
</reference>
<dbReference type="STRING" id="40148.A0A0D9YSR3"/>
<dbReference type="HOGENOM" id="CLU_055037_3_0_1"/>
<dbReference type="GO" id="GO:0032040">
    <property type="term" value="C:small-subunit processome"/>
    <property type="evidence" value="ECO:0007669"/>
    <property type="project" value="InterPro"/>
</dbReference>
<name>A0A0D9YSR3_9ORYZ</name>
<keyword evidence="3" id="KW-1185">Reference proteome</keyword>
<dbReference type="PANTHER" id="PTHR10894:SF24">
    <property type="entry name" value="OS02G0511800 PROTEIN"/>
    <property type="match status" value="1"/>
</dbReference>
<accession>A0A0D9YSR3</accession>
<organism evidence="2">
    <name type="scientific">Oryza glumipatula</name>
    <dbReference type="NCBI Taxonomy" id="40148"/>
    <lineage>
        <taxon>Eukaryota</taxon>
        <taxon>Viridiplantae</taxon>
        <taxon>Streptophyta</taxon>
        <taxon>Embryophyta</taxon>
        <taxon>Tracheophyta</taxon>
        <taxon>Spermatophyta</taxon>
        <taxon>Magnoliopsida</taxon>
        <taxon>Liliopsida</taxon>
        <taxon>Poales</taxon>
        <taxon>Poaceae</taxon>
        <taxon>BOP clade</taxon>
        <taxon>Oryzoideae</taxon>
        <taxon>Oryzeae</taxon>
        <taxon>Oryzinae</taxon>
        <taxon>Oryza</taxon>
    </lineage>
</organism>
<proteinExistence type="predicted"/>
<dbReference type="GO" id="GO:0031428">
    <property type="term" value="C:box C/D methylation guide snoRNP complex"/>
    <property type="evidence" value="ECO:0007669"/>
    <property type="project" value="InterPro"/>
</dbReference>
<dbReference type="EnsemblPlants" id="OGLUM02G18180.1">
    <property type="protein sequence ID" value="OGLUM02G18180.1"/>
    <property type="gene ID" value="OGLUM02G18180"/>
</dbReference>
<dbReference type="Gramene" id="OGLUM02G18180.1">
    <property type="protein sequence ID" value="OGLUM02G18180.1"/>
    <property type="gene ID" value="OGLUM02G18180"/>
</dbReference>
<dbReference type="GO" id="GO:0030515">
    <property type="term" value="F:snoRNA binding"/>
    <property type="evidence" value="ECO:0007669"/>
    <property type="project" value="InterPro"/>
</dbReference>
<sequence length="363" mass="41233">MDSPAGTDDPPPFAASGHYSLRPRDRRAPPSTNPRKRPRISIENDVIGDIGEARGYARPMGLAAVLDLALSPSPSSDIWQNFAMEYRAKFVVWRLAFQVFTDKSLAINCDTGVDDQLNLMITKYHRKGGKIAVGKPEYKTIIEANLGISCLYDEFVMEVMWGLTNLMHSLVPEENSQLSKEDRLQMSQGLKMLLNRYGFDVKPGMVNKRILEAASDLYDCDDCEKKNNWSLRRAGRNLMDISSINSEDWGLLKLSTALMILCYPEEKIIACLLKHSTDLLIASYPRREVIECSQEMFSPDVLSKLVTDAPKYGIWIKKRTSKRIHEEMVFLYQQRIEKRKLLATLIGEATKVYEAEQAELLTN</sequence>
<feature type="region of interest" description="Disordered" evidence="1">
    <location>
        <begin position="1"/>
        <end position="39"/>
    </location>
</feature>
<dbReference type="Proteomes" id="UP000026961">
    <property type="component" value="Chromosome 2"/>
</dbReference>
<evidence type="ECO:0000313" key="2">
    <source>
        <dbReference type="EnsemblPlants" id="OGLUM02G18180.1"/>
    </source>
</evidence>